<dbReference type="InterPro" id="IPR011701">
    <property type="entry name" value="MFS"/>
</dbReference>
<dbReference type="GO" id="GO:0042910">
    <property type="term" value="F:xenobiotic transmembrane transporter activity"/>
    <property type="evidence" value="ECO:0007669"/>
    <property type="project" value="InterPro"/>
</dbReference>
<evidence type="ECO:0000256" key="6">
    <source>
        <dbReference type="ARBA" id="ARBA00022989"/>
    </source>
</evidence>
<dbReference type="RefSeq" id="WP_153547384.1">
    <property type="nucleotide sequence ID" value="NZ_WIXK01000004.1"/>
</dbReference>
<dbReference type="AlphaFoldDB" id="A0A844B0A0"/>
<keyword evidence="7 8" id="KW-0472">Membrane</keyword>
<dbReference type="InterPro" id="IPR050189">
    <property type="entry name" value="MFS_Efflux_Transporters"/>
</dbReference>
<organism evidence="10 11">
    <name type="scientific">Tritonibacter aquimaris</name>
    <dbReference type="NCBI Taxonomy" id="2663379"/>
    <lineage>
        <taxon>Bacteria</taxon>
        <taxon>Pseudomonadati</taxon>
        <taxon>Pseudomonadota</taxon>
        <taxon>Alphaproteobacteria</taxon>
        <taxon>Rhodobacterales</taxon>
        <taxon>Paracoccaceae</taxon>
        <taxon>Tritonibacter</taxon>
    </lineage>
</organism>
<keyword evidence="6 8" id="KW-1133">Transmembrane helix</keyword>
<dbReference type="PROSITE" id="PS00216">
    <property type="entry name" value="SUGAR_TRANSPORT_1"/>
    <property type="match status" value="1"/>
</dbReference>
<feature type="transmembrane region" description="Helical" evidence="8">
    <location>
        <begin position="99"/>
        <end position="119"/>
    </location>
</feature>
<evidence type="ECO:0000256" key="8">
    <source>
        <dbReference type="RuleBase" id="RU365088"/>
    </source>
</evidence>
<dbReference type="PANTHER" id="PTHR43124:SF3">
    <property type="entry name" value="CHLORAMPHENICOL EFFLUX PUMP RV0191"/>
    <property type="match status" value="1"/>
</dbReference>
<evidence type="ECO:0000259" key="9">
    <source>
        <dbReference type="PROSITE" id="PS50850"/>
    </source>
</evidence>
<dbReference type="SUPFAM" id="SSF103473">
    <property type="entry name" value="MFS general substrate transporter"/>
    <property type="match status" value="1"/>
</dbReference>
<keyword evidence="4" id="KW-1003">Cell membrane</keyword>
<gene>
    <name evidence="10" type="ORF">GG681_09245</name>
</gene>
<dbReference type="GO" id="GO:0005886">
    <property type="term" value="C:plasma membrane"/>
    <property type="evidence" value="ECO:0007669"/>
    <property type="project" value="UniProtKB-SubCell"/>
</dbReference>
<evidence type="ECO:0000256" key="3">
    <source>
        <dbReference type="ARBA" id="ARBA00022448"/>
    </source>
</evidence>
<evidence type="ECO:0000256" key="1">
    <source>
        <dbReference type="ARBA" id="ARBA00004651"/>
    </source>
</evidence>
<accession>A0A844B0A0</accession>
<keyword evidence="3 8" id="KW-0813">Transport</keyword>
<comment type="similarity">
    <text evidence="2 8">Belongs to the major facilitator superfamily. Bcr/CmlA family.</text>
</comment>
<dbReference type="PROSITE" id="PS50850">
    <property type="entry name" value="MFS"/>
    <property type="match status" value="1"/>
</dbReference>
<dbReference type="InterPro" id="IPR020846">
    <property type="entry name" value="MFS_dom"/>
</dbReference>
<feature type="transmembrane region" description="Helical" evidence="8">
    <location>
        <begin position="300"/>
        <end position="318"/>
    </location>
</feature>
<evidence type="ECO:0000256" key="7">
    <source>
        <dbReference type="ARBA" id="ARBA00023136"/>
    </source>
</evidence>
<feature type="domain" description="Major facilitator superfamily (MFS) profile" evidence="9">
    <location>
        <begin position="8"/>
        <end position="391"/>
    </location>
</feature>
<dbReference type="Proteomes" id="UP000436694">
    <property type="component" value="Unassembled WGS sequence"/>
</dbReference>
<feature type="transmembrane region" description="Helical" evidence="8">
    <location>
        <begin position="366"/>
        <end position="387"/>
    </location>
</feature>
<feature type="transmembrane region" description="Helical" evidence="8">
    <location>
        <begin position="339"/>
        <end position="360"/>
    </location>
</feature>
<dbReference type="CDD" id="cd17320">
    <property type="entry name" value="MFS_MdfA_MDR_like"/>
    <property type="match status" value="1"/>
</dbReference>
<keyword evidence="11" id="KW-1185">Reference proteome</keyword>
<comment type="caution">
    <text evidence="10">The sequence shown here is derived from an EMBL/GenBank/DDBJ whole genome shotgun (WGS) entry which is preliminary data.</text>
</comment>
<dbReference type="InterPro" id="IPR036259">
    <property type="entry name" value="MFS_trans_sf"/>
</dbReference>
<reference evidence="10 11" key="1">
    <citation type="submission" date="2019-10" db="EMBL/GenBank/DDBJ databases">
        <title>Epibacterium sp. nov., isolated from seawater.</title>
        <authorList>
            <person name="Zhang X."/>
            <person name="Li N."/>
        </authorList>
    </citation>
    <scope>NUCLEOTIDE SEQUENCE [LARGE SCALE GENOMIC DNA]</scope>
    <source>
        <strain evidence="10 11">SM1969</strain>
    </source>
</reference>
<evidence type="ECO:0000256" key="5">
    <source>
        <dbReference type="ARBA" id="ARBA00022692"/>
    </source>
</evidence>
<dbReference type="GO" id="GO:1990961">
    <property type="term" value="P:xenobiotic detoxification by transmembrane export across the plasma membrane"/>
    <property type="evidence" value="ECO:0007669"/>
    <property type="project" value="InterPro"/>
</dbReference>
<keyword evidence="5 8" id="KW-0812">Transmembrane</keyword>
<protein>
    <recommendedName>
        <fullName evidence="8">Bcr/CflA family efflux transporter</fullName>
    </recommendedName>
</protein>
<sequence length="397" mass="42340">MPARTPPHIVTLILLSGIAALNMNIFIPSLSNMANEFGVEYRVIQLSISLYLALSAVVQMVIGPVSDKWGRRPILLWSLFIFVLMTLGCILAPTAGSFLFFRMGQAVVATSLALSRAAVRDIYDTEQAASRIAYVTMGMALVPMFSPAIGGWIDDRFDWVASFWVLLVLGAGALALTYLDFGETKQKSGLSLFEQFREYGELLRAPRFWGYALASGLSSGTFFAYLGGASFVGIDIYGLDTKMLGWMMSAPAVGYFIGNFMAGRFSRYIGLNRMIMLGCLTNLFGGLASLVLVMHGDATVYTFFGLMVFVGLGNGMCIPNATAGAISVRPHLAGSASGLSGAVMIGVGAALAALAGRVLVAGSSPLPLLLIMCVTAFAGVLAIIWVIRRERALSLVA</sequence>
<feature type="transmembrane region" description="Helical" evidence="8">
    <location>
        <begin position="243"/>
        <end position="262"/>
    </location>
</feature>
<name>A0A844B0A0_9RHOB</name>
<dbReference type="PANTHER" id="PTHR43124">
    <property type="entry name" value="PURINE EFFLUX PUMP PBUE"/>
    <property type="match status" value="1"/>
</dbReference>
<dbReference type="InterPro" id="IPR005829">
    <property type="entry name" value="Sugar_transporter_CS"/>
</dbReference>
<feature type="transmembrane region" description="Helical" evidence="8">
    <location>
        <begin position="74"/>
        <end position="93"/>
    </location>
</feature>
<evidence type="ECO:0000313" key="10">
    <source>
        <dbReference type="EMBL" id="MQY42826.1"/>
    </source>
</evidence>
<dbReference type="EMBL" id="WIXK01000004">
    <property type="protein sequence ID" value="MQY42826.1"/>
    <property type="molecule type" value="Genomic_DNA"/>
</dbReference>
<evidence type="ECO:0000256" key="4">
    <source>
        <dbReference type="ARBA" id="ARBA00022475"/>
    </source>
</evidence>
<evidence type="ECO:0000256" key="2">
    <source>
        <dbReference type="ARBA" id="ARBA00006236"/>
    </source>
</evidence>
<feature type="transmembrane region" description="Helical" evidence="8">
    <location>
        <begin position="274"/>
        <end position="294"/>
    </location>
</feature>
<feature type="transmembrane region" description="Helical" evidence="8">
    <location>
        <begin position="43"/>
        <end position="62"/>
    </location>
</feature>
<keyword evidence="8" id="KW-0997">Cell inner membrane</keyword>
<dbReference type="Gene3D" id="1.20.1720.10">
    <property type="entry name" value="Multidrug resistance protein D"/>
    <property type="match status" value="1"/>
</dbReference>
<proteinExistence type="inferred from homology"/>
<feature type="transmembrane region" description="Helical" evidence="8">
    <location>
        <begin position="131"/>
        <end position="153"/>
    </location>
</feature>
<evidence type="ECO:0000313" key="11">
    <source>
        <dbReference type="Proteomes" id="UP000436694"/>
    </source>
</evidence>
<dbReference type="Pfam" id="PF07690">
    <property type="entry name" value="MFS_1"/>
    <property type="match status" value="1"/>
</dbReference>
<dbReference type="InterPro" id="IPR004812">
    <property type="entry name" value="Efflux_drug-R_Bcr/CmlA"/>
</dbReference>
<feature type="transmembrane region" description="Helical" evidence="8">
    <location>
        <begin position="159"/>
        <end position="179"/>
    </location>
</feature>
<dbReference type="NCBIfam" id="TIGR00710">
    <property type="entry name" value="efflux_Bcr_CflA"/>
    <property type="match status" value="1"/>
</dbReference>
<comment type="caution">
    <text evidence="8">Lacks conserved residue(s) required for the propagation of feature annotation.</text>
</comment>
<feature type="transmembrane region" description="Helical" evidence="8">
    <location>
        <begin position="208"/>
        <end position="231"/>
    </location>
</feature>
<comment type="subcellular location">
    <subcellularLocation>
        <location evidence="8">Cell inner membrane</location>
        <topology evidence="8">Multi-pass membrane protein</topology>
    </subcellularLocation>
    <subcellularLocation>
        <location evidence="1">Cell membrane</location>
        <topology evidence="1">Multi-pass membrane protein</topology>
    </subcellularLocation>
</comment>